<gene>
    <name evidence="1" type="ORF">ALEPTO_LOCUS2356</name>
</gene>
<protein>
    <submittedName>
        <fullName evidence="1">9082_t:CDS:1</fullName>
    </submittedName>
</protein>
<comment type="caution">
    <text evidence="1">The sequence shown here is derived from an EMBL/GenBank/DDBJ whole genome shotgun (WGS) entry which is preliminary data.</text>
</comment>
<evidence type="ECO:0000313" key="2">
    <source>
        <dbReference type="Proteomes" id="UP000789508"/>
    </source>
</evidence>
<accession>A0A9N8W5T4</accession>
<dbReference type="EMBL" id="CAJVPS010000338">
    <property type="protein sequence ID" value="CAG8478330.1"/>
    <property type="molecule type" value="Genomic_DNA"/>
</dbReference>
<keyword evidence="2" id="KW-1185">Reference proteome</keyword>
<dbReference type="Proteomes" id="UP000789508">
    <property type="component" value="Unassembled WGS sequence"/>
</dbReference>
<sequence>MKDTQIFKKIAVNVKVNEETPILLKLPLNAKLSDIRLILNNEPEIRMNNKMSFLGQSNKIDKDKETELLLSEILIKNNLNIIGEIEPDWMTTMTEICALGYGLHFTEKGPFPAKEKAFSIMRLIPEILPHPFTDEEIVVCKNEEENLCVRNLISNSNITDKSSSIFENVRSQYSTAETCKDDDIYSKFKRLIATLTIKESDIKPTKNFENAVDEALASHNKRESLRKATDDFGQFWCKKYEIGGVILSKMSNSSPTSESFFKIHGVLEETYRTEGISEWFNSLKDYKTWGIAEYLDICSIFDILDKDRRTKISLAMGKTIHHSQVLKFNPIFNLADRRPVLGYIVVGKSPSNLFEQKSEQLTLESSEIPLIVTKDRCSAIIKEQTRNPSTALIATCVTKSKNRQSDPKDSEFIIGAHFNIKNNTIEACVFCYDRKMNPYHQFNSLSDNLFLDRCIISEQQNLLSGQAQIIERDFTRFLFASKKSKIAFDNYPRIISTSYTNSNDESAQGFQNPVFLNLITTNCEEEGVHGFFKICDL</sequence>
<reference evidence="1" key="1">
    <citation type="submission" date="2021-06" db="EMBL/GenBank/DDBJ databases">
        <authorList>
            <person name="Kallberg Y."/>
            <person name="Tangrot J."/>
            <person name="Rosling A."/>
        </authorList>
    </citation>
    <scope>NUCLEOTIDE SEQUENCE</scope>
    <source>
        <strain evidence="1">FL130A</strain>
    </source>
</reference>
<dbReference type="OrthoDB" id="2320598at2759"/>
<name>A0A9N8W5T4_9GLOM</name>
<evidence type="ECO:0000313" key="1">
    <source>
        <dbReference type="EMBL" id="CAG8478330.1"/>
    </source>
</evidence>
<organism evidence="1 2">
    <name type="scientific">Ambispora leptoticha</name>
    <dbReference type="NCBI Taxonomy" id="144679"/>
    <lineage>
        <taxon>Eukaryota</taxon>
        <taxon>Fungi</taxon>
        <taxon>Fungi incertae sedis</taxon>
        <taxon>Mucoromycota</taxon>
        <taxon>Glomeromycotina</taxon>
        <taxon>Glomeromycetes</taxon>
        <taxon>Archaeosporales</taxon>
        <taxon>Ambisporaceae</taxon>
        <taxon>Ambispora</taxon>
    </lineage>
</organism>
<proteinExistence type="predicted"/>
<dbReference type="AlphaFoldDB" id="A0A9N8W5T4"/>